<comment type="similarity">
    <text evidence="8 13">Belongs to the GCKR-like family. MurNAc-6-P etherase subfamily.</text>
</comment>
<keyword evidence="16" id="KW-1185">Reference proteome</keyword>
<evidence type="ECO:0000256" key="3">
    <source>
        <dbReference type="ARBA" id="ARBA00023277"/>
    </source>
</evidence>
<evidence type="ECO:0000256" key="13">
    <source>
        <dbReference type="HAMAP-Rule" id="MF_00068"/>
    </source>
</evidence>
<dbReference type="NCBIfam" id="NF003915">
    <property type="entry name" value="PRK05441.1"/>
    <property type="match status" value="1"/>
</dbReference>
<evidence type="ECO:0000313" key="16">
    <source>
        <dbReference type="Proteomes" id="UP001156601"/>
    </source>
</evidence>
<evidence type="ECO:0000256" key="9">
    <source>
        <dbReference type="ARBA" id="ARBA00067056"/>
    </source>
</evidence>
<evidence type="ECO:0000256" key="4">
    <source>
        <dbReference type="ARBA" id="ARBA00037880"/>
    </source>
</evidence>
<evidence type="ECO:0000256" key="5">
    <source>
        <dbReference type="ARBA" id="ARBA00051747"/>
    </source>
</evidence>
<evidence type="ECO:0000256" key="12">
    <source>
        <dbReference type="ARBA" id="ARBA00084049"/>
    </source>
</evidence>
<dbReference type="GO" id="GO:0016835">
    <property type="term" value="F:carbon-oxygen lyase activity"/>
    <property type="evidence" value="ECO:0007669"/>
    <property type="project" value="UniProtKB-UniRule"/>
</dbReference>
<dbReference type="GO" id="GO:0097175">
    <property type="term" value="P:1,6-anhydro-N-acetyl-beta-muramic acid catabolic process"/>
    <property type="evidence" value="ECO:0007669"/>
    <property type="project" value="UniProtKB-UniRule"/>
</dbReference>
<feature type="active site" evidence="13">
    <location>
        <position position="121"/>
    </location>
</feature>
<comment type="function">
    <text evidence="13">Specifically catalyzes the cleavage of the D-lactyl ether substituent of MurNAc 6-phosphate, producing GlcNAc 6-phosphate and D-lactate. Together with AnmK, is also required for the utilization of anhydro-N-acetylmuramic acid (anhMurNAc) either imported from the medium or derived from its own cell wall murein, and thus plays a role in cell wall recycling.</text>
</comment>
<comment type="pathway">
    <text evidence="4 13">Cell wall biogenesis; peptidoglycan recycling.</text>
</comment>
<dbReference type="Gene3D" id="3.40.50.10490">
    <property type="entry name" value="Glucose-6-phosphate isomerase like protein, domain 1"/>
    <property type="match status" value="1"/>
</dbReference>
<dbReference type="InterPro" id="IPR005486">
    <property type="entry name" value="Glucokinase_regulatory_CS"/>
</dbReference>
<comment type="catalytic activity">
    <reaction evidence="5 13">
        <text>N-acetyl-D-muramate 6-phosphate + H2O = N-acetyl-D-glucosamine 6-phosphate + (R)-lactate</text>
        <dbReference type="Rhea" id="RHEA:26410"/>
        <dbReference type="ChEBI" id="CHEBI:15377"/>
        <dbReference type="ChEBI" id="CHEBI:16004"/>
        <dbReference type="ChEBI" id="CHEBI:57513"/>
        <dbReference type="ChEBI" id="CHEBI:58722"/>
        <dbReference type="EC" id="4.2.1.126"/>
    </reaction>
</comment>
<name>A0AA37T1Y4_9ALTE</name>
<evidence type="ECO:0000256" key="2">
    <source>
        <dbReference type="ARBA" id="ARBA00023239"/>
    </source>
</evidence>
<evidence type="ECO:0000313" key="15">
    <source>
        <dbReference type="EMBL" id="GLR72435.1"/>
    </source>
</evidence>
<dbReference type="Pfam" id="PF22645">
    <property type="entry name" value="GKRP_SIS_N"/>
    <property type="match status" value="1"/>
</dbReference>
<dbReference type="InterPro" id="IPR046348">
    <property type="entry name" value="SIS_dom_sf"/>
</dbReference>
<dbReference type="RefSeq" id="WP_284218845.1">
    <property type="nucleotide sequence ID" value="NZ_BSOT01000009.1"/>
</dbReference>
<protein>
    <recommendedName>
        <fullName evidence="10 13">N-acetylmuramic acid 6-phosphate etherase</fullName>
        <shortName evidence="13">MurNAc-6-P etherase</shortName>
        <ecNumber evidence="9 13">4.2.1.126</ecNumber>
    </recommendedName>
    <alternativeName>
        <fullName evidence="12 13">N-acetylmuramic acid 6-phosphate hydrolase</fullName>
    </alternativeName>
    <alternativeName>
        <fullName evidence="11 13">N-acetylmuramic acid 6-phosphate lyase</fullName>
    </alternativeName>
</protein>
<evidence type="ECO:0000256" key="6">
    <source>
        <dbReference type="ARBA" id="ARBA00060532"/>
    </source>
</evidence>
<dbReference type="InterPro" id="IPR005488">
    <property type="entry name" value="Etherase_MurQ"/>
</dbReference>
<dbReference type="InterPro" id="IPR001347">
    <property type="entry name" value="SIS_dom"/>
</dbReference>
<dbReference type="NCBIfam" id="NF009222">
    <property type="entry name" value="PRK12570.1"/>
    <property type="match status" value="1"/>
</dbReference>
<dbReference type="Proteomes" id="UP001156601">
    <property type="component" value="Unassembled WGS sequence"/>
</dbReference>
<evidence type="ECO:0000256" key="8">
    <source>
        <dbReference type="ARBA" id="ARBA00061234"/>
    </source>
</evidence>
<dbReference type="PROSITE" id="PS01272">
    <property type="entry name" value="GCKR"/>
    <property type="match status" value="1"/>
</dbReference>
<evidence type="ECO:0000256" key="7">
    <source>
        <dbReference type="ARBA" id="ARBA00060595"/>
    </source>
</evidence>
<dbReference type="FunFam" id="1.10.8.1080:FF:000001">
    <property type="entry name" value="N-acetylmuramic acid 6-phosphate etherase"/>
    <property type="match status" value="1"/>
</dbReference>
<dbReference type="EC" id="4.2.1.126" evidence="9 13"/>
<evidence type="ECO:0000256" key="1">
    <source>
        <dbReference type="ARBA" id="ARBA00011738"/>
    </source>
</evidence>
<evidence type="ECO:0000259" key="14">
    <source>
        <dbReference type="PROSITE" id="PS51464"/>
    </source>
</evidence>
<comment type="pathway">
    <text evidence="7 13">Amino-sugar metabolism; 1,6-anhydro-N-acetylmuramate degradation.</text>
</comment>
<dbReference type="HAMAP" id="MF_00068">
    <property type="entry name" value="MurQ"/>
    <property type="match status" value="1"/>
</dbReference>
<keyword evidence="3 13" id="KW-0119">Carbohydrate metabolism</keyword>
<proteinExistence type="inferred from homology"/>
<feature type="active site" description="Proton donor" evidence="13">
    <location>
        <position position="90"/>
    </location>
</feature>
<dbReference type="CDD" id="cd05007">
    <property type="entry name" value="SIS_Etherase"/>
    <property type="match status" value="1"/>
</dbReference>
<dbReference type="EMBL" id="BSOT01000009">
    <property type="protein sequence ID" value="GLR72435.1"/>
    <property type="molecule type" value="Genomic_DNA"/>
</dbReference>
<accession>A0AA37T1Y4</accession>
<comment type="subunit">
    <text evidence="1 13">Homodimer.</text>
</comment>
<dbReference type="PROSITE" id="PS51464">
    <property type="entry name" value="SIS"/>
    <property type="match status" value="1"/>
</dbReference>
<dbReference type="FunFam" id="3.40.50.10490:FF:000014">
    <property type="entry name" value="N-acetylmuramic acid 6-phosphate etherase"/>
    <property type="match status" value="1"/>
</dbReference>
<dbReference type="InterPro" id="IPR040190">
    <property type="entry name" value="MURQ/GCKR"/>
</dbReference>
<evidence type="ECO:0000256" key="10">
    <source>
        <dbReference type="ARBA" id="ARBA00070061"/>
    </source>
</evidence>
<dbReference type="Gene3D" id="1.10.8.1080">
    <property type="match status" value="1"/>
</dbReference>
<comment type="pathway">
    <text evidence="6 13">Amino-sugar metabolism; N-acetylmuramate degradation.</text>
</comment>
<dbReference type="GO" id="GO:0009254">
    <property type="term" value="P:peptidoglycan turnover"/>
    <property type="evidence" value="ECO:0007669"/>
    <property type="project" value="UniProtKB-UniRule"/>
</dbReference>
<dbReference type="GO" id="GO:0046348">
    <property type="term" value="P:amino sugar catabolic process"/>
    <property type="evidence" value="ECO:0007669"/>
    <property type="project" value="InterPro"/>
</dbReference>
<keyword evidence="2 13" id="KW-0456">Lyase</keyword>
<gene>
    <name evidence="15" type="primary">murQ2</name>
    <name evidence="13" type="synonym">murQ</name>
    <name evidence="15" type="ORF">GCM10007852_33430</name>
</gene>
<reference evidence="15" key="1">
    <citation type="journal article" date="2014" name="Int. J. Syst. Evol. Microbiol.">
        <title>Complete genome sequence of Corynebacterium casei LMG S-19264T (=DSM 44701T), isolated from a smear-ripened cheese.</title>
        <authorList>
            <consortium name="US DOE Joint Genome Institute (JGI-PGF)"/>
            <person name="Walter F."/>
            <person name="Albersmeier A."/>
            <person name="Kalinowski J."/>
            <person name="Ruckert C."/>
        </authorList>
    </citation>
    <scope>NUCLEOTIDE SEQUENCE</scope>
    <source>
        <strain evidence="15">NBRC 110023</strain>
    </source>
</reference>
<dbReference type="AlphaFoldDB" id="A0AA37T1Y4"/>
<dbReference type="NCBIfam" id="TIGR00274">
    <property type="entry name" value="N-acetylmuramic acid 6-phosphate etherase"/>
    <property type="match status" value="1"/>
</dbReference>
<dbReference type="SUPFAM" id="SSF53697">
    <property type="entry name" value="SIS domain"/>
    <property type="match status" value="1"/>
</dbReference>
<dbReference type="Pfam" id="PF20741">
    <property type="entry name" value="GKRP-like_C"/>
    <property type="match status" value="1"/>
</dbReference>
<dbReference type="PANTHER" id="PTHR10088:SF5">
    <property type="entry name" value="N-ACETYLMURAMIC ACID 6-PHOSPHATE ETHERASE"/>
    <property type="match status" value="1"/>
</dbReference>
<comment type="miscellaneous">
    <text evidence="13">A lyase-type mechanism (elimination/hydration) is suggested for the cleavage of the lactyl ether bond of MurNAc 6-phosphate, with the formation of an alpha,beta-unsaturated aldehyde intermediate with (E)-stereochemistry, followed by the syn addition of water to give product.</text>
</comment>
<organism evidence="15 16">
    <name type="scientific">Agaribacter marinus</name>
    <dbReference type="NCBI Taxonomy" id="1431249"/>
    <lineage>
        <taxon>Bacteria</taxon>
        <taxon>Pseudomonadati</taxon>
        <taxon>Pseudomonadota</taxon>
        <taxon>Gammaproteobacteria</taxon>
        <taxon>Alteromonadales</taxon>
        <taxon>Alteromonadaceae</taxon>
        <taxon>Agaribacter</taxon>
    </lineage>
</organism>
<dbReference type="GO" id="GO:0016803">
    <property type="term" value="F:ether hydrolase activity"/>
    <property type="evidence" value="ECO:0007669"/>
    <property type="project" value="TreeGrafter"/>
</dbReference>
<sequence length="305" mass="32421">MNKYTLIDELDKLISEGRNPNTMTLDQLSTAHLVKTINDEDKKVAIAVEAALPQITKVVDLCTESFEKGGRLIYMGAGTSGRLGVLDAVECRPTFSVPDDMVVGLIAGGERALIHAVEGAEDDKHAGAEDLKAISLSKHDMVIGIAASGRTPYVIGGLHYANTLGCHTACVVCNPNAPLLEVAEIGICVTVGAECLTGSTRMKSGTAQKLVLNTISTASMVKIGKVYQNLMVDVNATNEKLVARATRIVMQATQCEQTVAEDALRKAQNKAKLAILMILTGNDADTASKLLDQHKGKLNTVLSKH</sequence>
<dbReference type="PANTHER" id="PTHR10088">
    <property type="entry name" value="GLUCOKINASE REGULATORY PROTEIN"/>
    <property type="match status" value="1"/>
</dbReference>
<dbReference type="GO" id="GO:0097367">
    <property type="term" value="F:carbohydrate derivative binding"/>
    <property type="evidence" value="ECO:0007669"/>
    <property type="project" value="InterPro"/>
</dbReference>
<reference evidence="15" key="2">
    <citation type="submission" date="2023-01" db="EMBL/GenBank/DDBJ databases">
        <title>Draft genome sequence of Agaribacter marinus strain NBRC 110023.</title>
        <authorList>
            <person name="Sun Q."/>
            <person name="Mori K."/>
        </authorList>
    </citation>
    <scope>NUCLEOTIDE SEQUENCE</scope>
    <source>
        <strain evidence="15">NBRC 110023</strain>
    </source>
</reference>
<comment type="caution">
    <text evidence="15">The sequence shown here is derived from an EMBL/GenBank/DDBJ whole genome shotgun (WGS) entry which is preliminary data.</text>
</comment>
<feature type="domain" description="SIS" evidence="14">
    <location>
        <begin position="62"/>
        <end position="225"/>
    </location>
</feature>
<evidence type="ECO:0000256" key="11">
    <source>
        <dbReference type="ARBA" id="ARBA00077905"/>
    </source>
</evidence>